<reference evidence="1" key="2">
    <citation type="submission" date="2021-02" db="EMBL/GenBank/DDBJ databases">
        <authorList>
            <person name="Kimball J.A."/>
            <person name="Haas M.W."/>
            <person name="Macchietto M."/>
            <person name="Kono T."/>
            <person name="Duquette J."/>
            <person name="Shao M."/>
        </authorList>
    </citation>
    <scope>NUCLEOTIDE SEQUENCE</scope>
    <source>
        <tissue evidence="1">Fresh leaf tissue</tissue>
    </source>
</reference>
<organism evidence="1 2">
    <name type="scientific">Zizania palustris</name>
    <name type="common">Northern wild rice</name>
    <dbReference type="NCBI Taxonomy" id="103762"/>
    <lineage>
        <taxon>Eukaryota</taxon>
        <taxon>Viridiplantae</taxon>
        <taxon>Streptophyta</taxon>
        <taxon>Embryophyta</taxon>
        <taxon>Tracheophyta</taxon>
        <taxon>Spermatophyta</taxon>
        <taxon>Magnoliopsida</taxon>
        <taxon>Liliopsida</taxon>
        <taxon>Poales</taxon>
        <taxon>Poaceae</taxon>
        <taxon>BOP clade</taxon>
        <taxon>Oryzoideae</taxon>
        <taxon>Oryzeae</taxon>
        <taxon>Zizaniinae</taxon>
        <taxon>Zizania</taxon>
    </lineage>
</organism>
<dbReference type="Proteomes" id="UP000729402">
    <property type="component" value="Unassembled WGS sequence"/>
</dbReference>
<evidence type="ECO:0000313" key="1">
    <source>
        <dbReference type="EMBL" id="KAG8091863.1"/>
    </source>
</evidence>
<protein>
    <submittedName>
        <fullName evidence="1">Uncharacterized protein</fullName>
    </submittedName>
</protein>
<dbReference type="AlphaFoldDB" id="A0A8J5WMS6"/>
<dbReference type="EMBL" id="JAAALK010000080">
    <property type="protein sequence ID" value="KAG8091863.1"/>
    <property type="molecule type" value="Genomic_DNA"/>
</dbReference>
<reference evidence="1" key="1">
    <citation type="journal article" date="2021" name="bioRxiv">
        <title>Whole Genome Assembly and Annotation of Northern Wild Rice, Zizania palustris L., Supports a Whole Genome Duplication in the Zizania Genus.</title>
        <authorList>
            <person name="Haas M."/>
            <person name="Kono T."/>
            <person name="Macchietto M."/>
            <person name="Millas R."/>
            <person name="McGilp L."/>
            <person name="Shao M."/>
            <person name="Duquette J."/>
            <person name="Hirsch C.N."/>
            <person name="Kimball J."/>
        </authorList>
    </citation>
    <scope>NUCLEOTIDE SEQUENCE</scope>
    <source>
        <tissue evidence="1">Fresh leaf tissue</tissue>
    </source>
</reference>
<keyword evidence="2" id="KW-1185">Reference proteome</keyword>
<gene>
    <name evidence="1" type="ORF">GUJ93_ZPchr0012g21596</name>
</gene>
<name>A0A8J5WMS6_ZIZPA</name>
<proteinExistence type="predicted"/>
<accession>A0A8J5WMS6</accession>
<sequence>MDDSEGGAIEEARMCGGVGGAVLVKAWTDDSGRGLKGRRLRWRPGGMATEEAWMGGGVGGGVSAATEGRRAMARQAINDAEANDDALLREISGYPLLTKIPTSVHRYLAIHC</sequence>
<comment type="caution">
    <text evidence="1">The sequence shown here is derived from an EMBL/GenBank/DDBJ whole genome shotgun (WGS) entry which is preliminary data.</text>
</comment>
<evidence type="ECO:0000313" key="2">
    <source>
        <dbReference type="Proteomes" id="UP000729402"/>
    </source>
</evidence>